<comment type="function">
    <text evidence="3">Thiol-specific peroxidase that catalyzes the reduction of hydrogen peroxide and organic hydroperoxides to water and alcohols, respectively. Plays a role in cell protection against oxidative stress by detoxifying peroxides.</text>
</comment>
<dbReference type="InterPro" id="IPR036249">
    <property type="entry name" value="Thioredoxin-like_sf"/>
</dbReference>
<dbReference type="PANTHER" id="PTHR10430:SF16">
    <property type="entry name" value="PEROXIREDOXIN-5, MITOCHONDRIAL"/>
    <property type="match status" value="1"/>
</dbReference>
<feature type="domain" description="Thioredoxin" evidence="4">
    <location>
        <begin position="3"/>
        <end position="161"/>
    </location>
</feature>
<keyword evidence="6" id="KW-1185">Reference proteome</keyword>
<accession>A0ABP3RXL4</accession>
<reference evidence="6" key="1">
    <citation type="journal article" date="2019" name="Int. J. Syst. Evol. Microbiol.">
        <title>The Global Catalogue of Microorganisms (GCM) 10K type strain sequencing project: providing services to taxonomists for standard genome sequencing and annotation.</title>
        <authorList>
            <consortium name="The Broad Institute Genomics Platform"/>
            <consortium name="The Broad Institute Genome Sequencing Center for Infectious Disease"/>
            <person name="Wu L."/>
            <person name="Ma J."/>
        </authorList>
    </citation>
    <scope>NUCLEOTIDE SEQUENCE [LARGE SCALE GENOMIC DNA]</scope>
    <source>
        <strain evidence="6">JCM 10671</strain>
    </source>
</reference>
<dbReference type="RefSeq" id="WP_344604881.1">
    <property type="nucleotide sequence ID" value="NZ_BAAAHE010000017.1"/>
</dbReference>
<dbReference type="InterPro" id="IPR013766">
    <property type="entry name" value="Thioredoxin_domain"/>
</dbReference>
<keyword evidence="2 3" id="KW-0560">Oxidoreductase</keyword>
<comment type="similarity">
    <text evidence="3">Belongs to the peroxiredoxin family. Prx5 subfamily.</text>
</comment>
<dbReference type="Proteomes" id="UP001500957">
    <property type="component" value="Unassembled WGS sequence"/>
</dbReference>
<evidence type="ECO:0000256" key="2">
    <source>
        <dbReference type="ARBA" id="ARBA00023002"/>
    </source>
</evidence>
<protein>
    <recommendedName>
        <fullName evidence="3">Glutathione-dependent peroxiredoxin</fullName>
        <ecNumber evidence="3">1.11.1.27</ecNumber>
    </recommendedName>
</protein>
<dbReference type="EMBL" id="BAAAHE010000017">
    <property type="protein sequence ID" value="GAA0620210.1"/>
    <property type="molecule type" value="Genomic_DNA"/>
</dbReference>
<keyword evidence="3" id="KW-0049">Antioxidant</keyword>
<comment type="catalytic activity">
    <reaction evidence="3">
        <text>a hydroperoxide + 2 glutathione = an alcohol + glutathione disulfide + H2O</text>
        <dbReference type="Rhea" id="RHEA:62632"/>
        <dbReference type="ChEBI" id="CHEBI:15377"/>
        <dbReference type="ChEBI" id="CHEBI:30879"/>
        <dbReference type="ChEBI" id="CHEBI:35924"/>
        <dbReference type="ChEBI" id="CHEBI:57925"/>
        <dbReference type="ChEBI" id="CHEBI:58297"/>
        <dbReference type="EC" id="1.11.1.27"/>
    </reaction>
</comment>
<keyword evidence="3" id="KW-0676">Redox-active center</keyword>
<dbReference type="EC" id="1.11.1.27" evidence="3"/>
<keyword evidence="1 3" id="KW-0575">Peroxidase</keyword>
<evidence type="ECO:0000313" key="5">
    <source>
        <dbReference type="EMBL" id="GAA0620210.1"/>
    </source>
</evidence>
<proteinExistence type="inferred from homology"/>
<evidence type="ECO:0000259" key="4">
    <source>
        <dbReference type="PROSITE" id="PS51352"/>
    </source>
</evidence>
<dbReference type="Pfam" id="PF08534">
    <property type="entry name" value="Redoxin"/>
    <property type="match status" value="1"/>
</dbReference>
<sequence>MAIAVGDKVPDVEVKVLGEDGMPASVSSAEVLGTGKVVLFAVPGAFTPGCSKQHLPGFVQGADALAGKGVDKVVCIAVNDAWTLDAWAEVQGAKGKIQMLADGNANFANAMGLTFDGAGFGLGTRSQRYAAVIEDGTITKLEVEPGPGVNASSCENILAKL</sequence>
<dbReference type="CDD" id="cd03013">
    <property type="entry name" value="PRX5_like"/>
    <property type="match status" value="1"/>
</dbReference>
<dbReference type="PROSITE" id="PS51352">
    <property type="entry name" value="THIOREDOXIN_2"/>
    <property type="match status" value="1"/>
</dbReference>
<evidence type="ECO:0000256" key="3">
    <source>
        <dbReference type="RuleBase" id="RU366011"/>
    </source>
</evidence>
<dbReference type="SUPFAM" id="SSF52833">
    <property type="entry name" value="Thioredoxin-like"/>
    <property type="match status" value="1"/>
</dbReference>
<dbReference type="InterPro" id="IPR013740">
    <property type="entry name" value="Redoxin"/>
</dbReference>
<organism evidence="5 6">
    <name type="scientific">Sporichthya brevicatena</name>
    <dbReference type="NCBI Taxonomy" id="171442"/>
    <lineage>
        <taxon>Bacteria</taxon>
        <taxon>Bacillati</taxon>
        <taxon>Actinomycetota</taxon>
        <taxon>Actinomycetes</taxon>
        <taxon>Sporichthyales</taxon>
        <taxon>Sporichthyaceae</taxon>
        <taxon>Sporichthya</taxon>
    </lineage>
</organism>
<gene>
    <name evidence="5" type="ORF">GCM10009547_23460</name>
</gene>
<dbReference type="InterPro" id="IPR037944">
    <property type="entry name" value="PRX5-like"/>
</dbReference>
<name>A0ABP3RXL4_9ACTN</name>
<comment type="caution">
    <text evidence="5">The sequence shown here is derived from an EMBL/GenBank/DDBJ whole genome shotgun (WGS) entry which is preliminary data.</text>
</comment>
<evidence type="ECO:0000256" key="1">
    <source>
        <dbReference type="ARBA" id="ARBA00022559"/>
    </source>
</evidence>
<dbReference type="PANTHER" id="PTHR10430">
    <property type="entry name" value="PEROXIREDOXIN"/>
    <property type="match status" value="1"/>
</dbReference>
<dbReference type="Gene3D" id="3.40.30.10">
    <property type="entry name" value="Glutaredoxin"/>
    <property type="match status" value="1"/>
</dbReference>
<evidence type="ECO:0000313" key="6">
    <source>
        <dbReference type="Proteomes" id="UP001500957"/>
    </source>
</evidence>